<proteinExistence type="inferred from homology"/>
<dbReference type="InterPro" id="IPR055170">
    <property type="entry name" value="GFO_IDH_MocA-like_dom"/>
</dbReference>
<evidence type="ECO:0000313" key="5">
    <source>
        <dbReference type="Proteomes" id="UP000310158"/>
    </source>
</evidence>
<dbReference type="OrthoDB" id="64915at2759"/>
<dbReference type="PANTHER" id="PTHR42840:SF5">
    <property type="entry name" value="NAD(P)-BINDING ROSSMANN-FOLD SUPERFAMILY PROTEIN"/>
    <property type="match status" value="1"/>
</dbReference>
<comment type="similarity">
    <text evidence="1">Belongs to the Gfo/Idh/MocA family.</text>
</comment>
<comment type="caution">
    <text evidence="4">The sequence shown here is derived from an EMBL/GenBank/DDBJ whole genome shotgun (WGS) entry which is preliminary data.</text>
</comment>
<dbReference type="Gene3D" id="3.40.50.720">
    <property type="entry name" value="NAD(P)-binding Rossmann-like Domain"/>
    <property type="match status" value="1"/>
</dbReference>
<dbReference type="GO" id="GO:0016491">
    <property type="term" value="F:oxidoreductase activity"/>
    <property type="evidence" value="ECO:0007669"/>
    <property type="project" value="TreeGrafter"/>
</dbReference>
<sequence length="444" mass="47577">MASDAPGFAILGAGIYAKEGEPHPYLPAIAALPASPLLKAVYSRSEKSASDLATAAQTTLHLATPPAVYCDDADVNLGALLARSDIHAVIVALPITAQPDIILKALAAGKHVLSEKPIAPDVARAVELIRTYESEYKPKGLIWRVAENYEMAPVYRKAAQAIREGKIGEVLFFRARIVNYMDTESKWYKTAWRTVPDYQGGFLLDGGVHFAAALRVMLPSPLTHLSAFTSLTKSYLAPADTLHAIVRTASSKIQGLFELSFGAPSAECSTASNNGFTITGSKGWLVVGPGARLCVHTALGEEEVVEERTHGVEEELKSFFEAGQGKDDGMQAPRSTLRDLAFIQAALTSGGAVVDLEALAQMAWKEQKRSTRVIQILEYPKIENALCVGRWAPASDVPRCMYPVAAANSSRLAQAPALGESDSNAGDHGYTCVELSPVMHIATF</sequence>
<dbReference type="InterPro" id="IPR036291">
    <property type="entry name" value="NAD(P)-bd_dom_sf"/>
</dbReference>
<gene>
    <name evidence="4" type="ORF">EW146_g135</name>
</gene>
<reference evidence="4 5" key="1">
    <citation type="submission" date="2019-02" db="EMBL/GenBank/DDBJ databases">
        <title>Genome sequencing of the rare red list fungi Bondarzewia mesenterica.</title>
        <authorList>
            <person name="Buettner E."/>
            <person name="Kellner H."/>
        </authorList>
    </citation>
    <scope>NUCLEOTIDE SEQUENCE [LARGE SCALE GENOMIC DNA]</scope>
    <source>
        <strain evidence="4 5">DSM 108281</strain>
    </source>
</reference>
<dbReference type="GO" id="GO:0006740">
    <property type="term" value="P:NADPH regeneration"/>
    <property type="evidence" value="ECO:0007669"/>
    <property type="project" value="TreeGrafter"/>
</dbReference>
<dbReference type="SUPFAM" id="SSF51735">
    <property type="entry name" value="NAD(P)-binding Rossmann-fold domains"/>
    <property type="match status" value="1"/>
</dbReference>
<accession>A0A4S4M7T0</accession>
<dbReference type="AlphaFoldDB" id="A0A4S4M7T0"/>
<organism evidence="4 5">
    <name type="scientific">Bondarzewia mesenterica</name>
    <dbReference type="NCBI Taxonomy" id="1095465"/>
    <lineage>
        <taxon>Eukaryota</taxon>
        <taxon>Fungi</taxon>
        <taxon>Dikarya</taxon>
        <taxon>Basidiomycota</taxon>
        <taxon>Agaricomycotina</taxon>
        <taxon>Agaricomycetes</taxon>
        <taxon>Russulales</taxon>
        <taxon>Bondarzewiaceae</taxon>
        <taxon>Bondarzewia</taxon>
    </lineage>
</organism>
<evidence type="ECO:0000313" key="4">
    <source>
        <dbReference type="EMBL" id="THH21386.1"/>
    </source>
</evidence>
<dbReference type="PANTHER" id="PTHR42840">
    <property type="entry name" value="NAD(P)-BINDING ROSSMANN-FOLD SUPERFAMILY PROTEIN-RELATED"/>
    <property type="match status" value="1"/>
</dbReference>
<dbReference type="InterPro" id="IPR000683">
    <property type="entry name" value="Gfo/Idh/MocA-like_OxRdtase_N"/>
</dbReference>
<name>A0A4S4M7T0_9AGAM</name>
<dbReference type="GO" id="GO:0000166">
    <property type="term" value="F:nucleotide binding"/>
    <property type="evidence" value="ECO:0007669"/>
    <property type="project" value="InterPro"/>
</dbReference>
<dbReference type="GO" id="GO:0005737">
    <property type="term" value="C:cytoplasm"/>
    <property type="evidence" value="ECO:0007669"/>
    <property type="project" value="TreeGrafter"/>
</dbReference>
<evidence type="ECO:0000259" key="2">
    <source>
        <dbReference type="Pfam" id="PF01408"/>
    </source>
</evidence>
<keyword evidence="5" id="KW-1185">Reference proteome</keyword>
<dbReference type="EMBL" id="SGPL01000003">
    <property type="protein sequence ID" value="THH21386.1"/>
    <property type="molecule type" value="Genomic_DNA"/>
</dbReference>
<dbReference type="Gene3D" id="3.30.360.10">
    <property type="entry name" value="Dihydrodipicolinate Reductase, domain 2"/>
    <property type="match status" value="1"/>
</dbReference>
<evidence type="ECO:0000259" key="3">
    <source>
        <dbReference type="Pfam" id="PF22725"/>
    </source>
</evidence>
<evidence type="ECO:0000256" key="1">
    <source>
        <dbReference type="ARBA" id="ARBA00010928"/>
    </source>
</evidence>
<feature type="domain" description="Gfo/Idh/MocA-like oxidoreductase N-terminal" evidence="2">
    <location>
        <begin position="8"/>
        <end position="134"/>
    </location>
</feature>
<feature type="domain" description="GFO/IDH/MocA-like oxidoreductase" evidence="3">
    <location>
        <begin position="155"/>
        <end position="285"/>
    </location>
</feature>
<evidence type="ECO:0008006" key="6">
    <source>
        <dbReference type="Google" id="ProtNLM"/>
    </source>
</evidence>
<dbReference type="Pfam" id="PF01408">
    <property type="entry name" value="GFO_IDH_MocA"/>
    <property type="match status" value="1"/>
</dbReference>
<protein>
    <recommendedName>
        <fullName evidence="6">Gfo/Idh/MocA-like oxidoreductase N-terminal domain-containing protein</fullName>
    </recommendedName>
</protein>
<dbReference type="Proteomes" id="UP000310158">
    <property type="component" value="Unassembled WGS sequence"/>
</dbReference>
<dbReference type="Pfam" id="PF22725">
    <property type="entry name" value="GFO_IDH_MocA_C3"/>
    <property type="match status" value="1"/>
</dbReference>
<dbReference type="SUPFAM" id="SSF55347">
    <property type="entry name" value="Glyceraldehyde-3-phosphate dehydrogenase-like, C-terminal domain"/>
    <property type="match status" value="1"/>
</dbReference>